<accession>A0A2I1D5X3</accession>
<dbReference type="EMBL" id="MSFM01000005">
    <property type="protein sequence ID" value="PKY05270.1"/>
    <property type="molecule type" value="Genomic_DNA"/>
</dbReference>
<feature type="domain" description="NADH:flavin oxidoreductase/NADH oxidase N-terminal" evidence="5">
    <location>
        <begin position="11"/>
        <end position="336"/>
    </location>
</feature>
<keyword evidence="4" id="KW-0560">Oxidoreductase</keyword>
<reference evidence="6" key="1">
    <citation type="submission" date="2016-12" db="EMBL/GenBank/DDBJ databases">
        <title>The genomes of Aspergillus section Nigri reveals drivers in fungal speciation.</title>
        <authorList>
            <consortium name="DOE Joint Genome Institute"/>
            <person name="Vesth T.C."/>
            <person name="Nybo J."/>
            <person name="Theobald S."/>
            <person name="Brandl J."/>
            <person name="Frisvad J.C."/>
            <person name="Nielsen K.F."/>
            <person name="Lyhne E.K."/>
            <person name="Kogle M.E."/>
            <person name="Kuo A."/>
            <person name="Riley R."/>
            <person name="Clum A."/>
            <person name="Nolan M."/>
            <person name="Lipzen A."/>
            <person name="Salamov A."/>
            <person name="Henrissat B."/>
            <person name="Wiebenga A."/>
            <person name="De vries R.P."/>
            <person name="Grigoriev I.V."/>
            <person name="Mortensen U.H."/>
            <person name="Andersen M.R."/>
            <person name="Baker S.E."/>
        </authorList>
    </citation>
    <scope>NUCLEOTIDE SEQUENCE</scope>
    <source>
        <strain evidence="6">IBT 28561</strain>
    </source>
</reference>
<gene>
    <name evidence="6" type="ORF">P168DRAFT_326965</name>
</gene>
<protein>
    <submittedName>
        <fullName evidence="6">FMN-linked oxidoreductase</fullName>
    </submittedName>
</protein>
<evidence type="ECO:0000256" key="3">
    <source>
        <dbReference type="ARBA" id="ARBA00022643"/>
    </source>
</evidence>
<name>A0A2I1D5X3_ASPC2</name>
<keyword evidence="2" id="KW-0285">Flavoprotein</keyword>
<evidence type="ECO:0000313" key="7">
    <source>
        <dbReference type="Proteomes" id="UP000234254"/>
    </source>
</evidence>
<evidence type="ECO:0000313" key="6">
    <source>
        <dbReference type="EMBL" id="PKY05270.1"/>
    </source>
</evidence>
<dbReference type="InterPro" id="IPR051799">
    <property type="entry name" value="NADH_flavin_oxidoreductase"/>
</dbReference>
<dbReference type="Pfam" id="PF00724">
    <property type="entry name" value="Oxidored_FMN"/>
    <property type="match status" value="1"/>
</dbReference>
<keyword evidence="7" id="KW-1185">Reference proteome</keyword>
<dbReference type="RefSeq" id="XP_024693864.1">
    <property type="nucleotide sequence ID" value="XM_024841181.1"/>
</dbReference>
<dbReference type="OrthoDB" id="1663137at2759"/>
<comment type="similarity">
    <text evidence="1">Belongs to the NADH:flavin oxidoreductase/NADH oxidase family.</text>
</comment>
<dbReference type="GeneID" id="36548705"/>
<organism evidence="6 7">
    <name type="scientific">Aspergillus campestris (strain IBT 28561)</name>
    <dbReference type="NCBI Taxonomy" id="1392248"/>
    <lineage>
        <taxon>Eukaryota</taxon>
        <taxon>Fungi</taxon>
        <taxon>Dikarya</taxon>
        <taxon>Ascomycota</taxon>
        <taxon>Pezizomycotina</taxon>
        <taxon>Eurotiomycetes</taxon>
        <taxon>Eurotiomycetidae</taxon>
        <taxon>Eurotiales</taxon>
        <taxon>Aspergillaceae</taxon>
        <taxon>Aspergillus</taxon>
        <taxon>Aspergillus subgen. Circumdati</taxon>
    </lineage>
</organism>
<dbReference type="VEuPathDB" id="FungiDB:P168DRAFT_326965"/>
<dbReference type="Proteomes" id="UP000234254">
    <property type="component" value="Unassembled WGS sequence"/>
</dbReference>
<evidence type="ECO:0000259" key="5">
    <source>
        <dbReference type="Pfam" id="PF00724"/>
    </source>
</evidence>
<dbReference type="GO" id="GO:0010181">
    <property type="term" value="F:FMN binding"/>
    <property type="evidence" value="ECO:0007669"/>
    <property type="project" value="InterPro"/>
</dbReference>
<comment type="caution">
    <text evidence="6">The sequence shown here is derived from an EMBL/GenBank/DDBJ whole genome shotgun (WGS) entry which is preliminary data.</text>
</comment>
<dbReference type="AlphaFoldDB" id="A0A2I1D5X3"/>
<dbReference type="Gene3D" id="3.20.20.70">
    <property type="entry name" value="Aldolase class I"/>
    <property type="match status" value="1"/>
</dbReference>
<dbReference type="GO" id="GO:0016491">
    <property type="term" value="F:oxidoreductase activity"/>
    <property type="evidence" value="ECO:0007669"/>
    <property type="project" value="UniProtKB-KW"/>
</dbReference>
<evidence type="ECO:0000256" key="4">
    <source>
        <dbReference type="ARBA" id="ARBA00023002"/>
    </source>
</evidence>
<proteinExistence type="inferred from homology"/>
<dbReference type="SUPFAM" id="SSF51395">
    <property type="entry name" value="FMN-linked oxidoreductases"/>
    <property type="match status" value="1"/>
</dbReference>
<keyword evidence="3" id="KW-0288">FMN</keyword>
<evidence type="ECO:0000256" key="1">
    <source>
        <dbReference type="ARBA" id="ARBA00005979"/>
    </source>
</evidence>
<dbReference type="InterPro" id="IPR001155">
    <property type="entry name" value="OxRdtase_FMN_N"/>
</dbReference>
<dbReference type="InterPro" id="IPR013785">
    <property type="entry name" value="Aldolase_TIM"/>
</dbReference>
<sequence>MAELMAGGDHVPTPNMLEVYNQWGQGGWGGILTGNVQVDVNHLGTPFDPALPNDYTSKENNPDLVAAWSKYASACQQHGPPSIVQIVHPGRQSLRIAGQRGIFGSTIAPSAIPVRLGDSYLEQIISKITFPYPREMTQGDIESVSRKFVDTARLMADSGFSGIELHGAHGYLIDQFLNPKTNHRTDAYGGSAEKRAKFVLDIIAATRKVVPPTFCIGIKLNSADHSSATFEDTMTQIGLLVDAGIDFLEVSGGSYEDPSMMMGQKEPTQETKSARTAAREAFFLEFAHEARKRFPSLILMLTGGFRTRAGALSAIRENACDLIGIGRPSAVDPKLPLLMLDESVSDAEAGLPLVNVPAPWYVGMLPARSVGGGLESGYYANQIQRIGKGLRTCAPSL</sequence>
<dbReference type="PANTHER" id="PTHR43656">
    <property type="entry name" value="BINDING OXIDOREDUCTASE, PUTATIVE (AFU_ORTHOLOGUE AFUA_2G08260)-RELATED"/>
    <property type="match status" value="1"/>
</dbReference>
<dbReference type="PANTHER" id="PTHR43656:SF2">
    <property type="entry name" value="BINDING OXIDOREDUCTASE, PUTATIVE (AFU_ORTHOLOGUE AFUA_2G08260)-RELATED"/>
    <property type="match status" value="1"/>
</dbReference>
<evidence type="ECO:0000256" key="2">
    <source>
        <dbReference type="ARBA" id="ARBA00022630"/>
    </source>
</evidence>